<dbReference type="PANTHER" id="PTHR31945:SF15">
    <property type="entry name" value="TRANSCRIPTION FACTOR BHLH61-RELATED"/>
    <property type="match status" value="1"/>
</dbReference>
<dbReference type="InterPro" id="IPR054502">
    <property type="entry name" value="bHLH-TF_ACT-like_plant"/>
</dbReference>
<dbReference type="Proteomes" id="UP000886595">
    <property type="component" value="Unassembled WGS sequence"/>
</dbReference>
<dbReference type="Pfam" id="PF22754">
    <property type="entry name" value="bHLH-TF_ACT-like_plant"/>
    <property type="match status" value="1"/>
</dbReference>
<evidence type="ECO:0000259" key="8">
    <source>
        <dbReference type="PROSITE" id="PS50888"/>
    </source>
</evidence>
<dbReference type="CDD" id="cd11443">
    <property type="entry name" value="bHLH_AtAMS_like"/>
    <property type="match status" value="1"/>
</dbReference>
<evidence type="ECO:0000313" key="9">
    <source>
        <dbReference type="EMBL" id="KAG2293649.1"/>
    </source>
</evidence>
<dbReference type="GO" id="GO:0046983">
    <property type="term" value="F:protein dimerization activity"/>
    <property type="evidence" value="ECO:0007669"/>
    <property type="project" value="InterPro"/>
</dbReference>
<comment type="subcellular location">
    <subcellularLocation>
        <location evidence="1">Nucleus</location>
    </subcellularLocation>
</comment>
<dbReference type="FunFam" id="4.10.280.10:FF:000066">
    <property type="entry name" value="BHLH transcription factor"/>
    <property type="match status" value="1"/>
</dbReference>
<dbReference type="InterPro" id="IPR036638">
    <property type="entry name" value="HLH_DNA-bd_sf"/>
</dbReference>
<dbReference type="OrthoDB" id="752464at2759"/>
<dbReference type="Gene3D" id="4.10.280.10">
    <property type="entry name" value="Helix-loop-helix DNA-binding domain"/>
    <property type="match status" value="1"/>
</dbReference>
<evidence type="ECO:0000256" key="7">
    <source>
        <dbReference type="SAM" id="Coils"/>
    </source>
</evidence>
<keyword evidence="7" id="KW-0175">Coiled coil</keyword>
<dbReference type="InterPro" id="IPR011598">
    <property type="entry name" value="bHLH_dom"/>
</dbReference>
<reference evidence="9 10" key="1">
    <citation type="submission" date="2020-02" db="EMBL/GenBank/DDBJ databases">
        <authorList>
            <person name="Ma Q."/>
            <person name="Huang Y."/>
            <person name="Song X."/>
            <person name="Pei D."/>
        </authorList>
    </citation>
    <scope>NUCLEOTIDE SEQUENCE [LARGE SCALE GENOMIC DNA]</scope>
    <source>
        <strain evidence="9">Sxm20200214</strain>
        <tissue evidence="9">Leaf</tissue>
    </source>
</reference>
<evidence type="ECO:0000256" key="4">
    <source>
        <dbReference type="ARBA" id="ARBA00023125"/>
    </source>
</evidence>
<evidence type="ECO:0000256" key="5">
    <source>
        <dbReference type="ARBA" id="ARBA00023163"/>
    </source>
</evidence>
<dbReference type="GO" id="GO:0003700">
    <property type="term" value="F:DNA-binding transcription factor activity"/>
    <property type="evidence" value="ECO:0007669"/>
    <property type="project" value="TreeGrafter"/>
</dbReference>
<evidence type="ECO:0000256" key="3">
    <source>
        <dbReference type="ARBA" id="ARBA00023015"/>
    </source>
</evidence>
<dbReference type="InterPro" id="IPR051358">
    <property type="entry name" value="TF_AMS/ICE1/BHLH6-like"/>
</dbReference>
<keyword evidence="10" id="KW-1185">Reference proteome</keyword>
<proteinExistence type="predicted"/>
<feature type="domain" description="BHLH" evidence="8">
    <location>
        <begin position="185"/>
        <end position="234"/>
    </location>
</feature>
<comment type="caution">
    <text evidence="9">The sequence shown here is derived from an EMBL/GenBank/DDBJ whole genome shotgun (WGS) entry which is preliminary data.</text>
</comment>
<evidence type="ECO:0000256" key="6">
    <source>
        <dbReference type="ARBA" id="ARBA00023242"/>
    </source>
</evidence>
<dbReference type="AlphaFoldDB" id="A0A8X7RXL3"/>
<organism evidence="9 10">
    <name type="scientific">Brassica carinata</name>
    <name type="common">Ethiopian mustard</name>
    <name type="synonym">Abyssinian cabbage</name>
    <dbReference type="NCBI Taxonomy" id="52824"/>
    <lineage>
        <taxon>Eukaryota</taxon>
        <taxon>Viridiplantae</taxon>
        <taxon>Streptophyta</taxon>
        <taxon>Embryophyta</taxon>
        <taxon>Tracheophyta</taxon>
        <taxon>Spermatophyta</taxon>
        <taxon>Magnoliopsida</taxon>
        <taxon>eudicotyledons</taxon>
        <taxon>Gunneridae</taxon>
        <taxon>Pentapetalae</taxon>
        <taxon>rosids</taxon>
        <taxon>malvids</taxon>
        <taxon>Brassicales</taxon>
        <taxon>Brassicaceae</taxon>
        <taxon>Brassiceae</taxon>
        <taxon>Brassica</taxon>
    </lineage>
</organism>
<keyword evidence="2" id="KW-0217">Developmental protein</keyword>
<evidence type="ECO:0000256" key="1">
    <source>
        <dbReference type="ARBA" id="ARBA00004123"/>
    </source>
</evidence>
<dbReference type="PROSITE" id="PS50888">
    <property type="entry name" value="BHLH"/>
    <property type="match status" value="1"/>
</dbReference>
<dbReference type="SMART" id="SM00353">
    <property type="entry name" value="HLH"/>
    <property type="match status" value="1"/>
</dbReference>
<keyword evidence="4" id="KW-0238">DNA-binding</keyword>
<dbReference type="Pfam" id="PF00010">
    <property type="entry name" value="HLH"/>
    <property type="match status" value="1"/>
</dbReference>
<accession>A0A8X7RXL3</accession>
<feature type="coiled-coil region" evidence="7">
    <location>
        <begin position="224"/>
        <end position="251"/>
    </location>
</feature>
<protein>
    <recommendedName>
        <fullName evidence="8">BHLH domain-containing protein</fullName>
    </recommendedName>
</protein>
<gene>
    <name evidence="9" type="ORF">Bca52824_040318</name>
</gene>
<name>A0A8X7RXL3_BRACI</name>
<evidence type="ECO:0000313" key="10">
    <source>
        <dbReference type="Proteomes" id="UP000886595"/>
    </source>
</evidence>
<dbReference type="GO" id="GO:0043565">
    <property type="term" value="F:sequence-specific DNA binding"/>
    <property type="evidence" value="ECO:0007669"/>
    <property type="project" value="TreeGrafter"/>
</dbReference>
<dbReference type="PANTHER" id="PTHR31945">
    <property type="entry name" value="TRANSCRIPTION FACTOR SCREAM2-RELATED"/>
    <property type="match status" value="1"/>
</dbReference>
<dbReference type="GO" id="GO:0005634">
    <property type="term" value="C:nucleus"/>
    <property type="evidence" value="ECO:0007669"/>
    <property type="project" value="UniProtKB-SubCell"/>
</dbReference>
<keyword evidence="3" id="KW-0805">Transcription regulation</keyword>
<dbReference type="SUPFAM" id="SSF47459">
    <property type="entry name" value="HLH, helix-loop-helix DNA-binding domain"/>
    <property type="match status" value="1"/>
</dbReference>
<keyword evidence="6" id="KW-0539">Nucleus</keyword>
<sequence length="362" mass="40676">MELSTQMNVFEELLVQTKQETTDINTNYNNLSFNGGFDHHHHHHHQQIFPNGWNIDYLCFNNEEEDENTLLYSSSFMDLISQPPPLLLHQTPPLPPPSSSSPPLSSSVAASFDYPFLEALQEIIDSSSPSPPLMLPTSREDSFVNPTPYPSPLMESDHQSKSFSVGYCGGGGETTNKKKSKKLEGQPSKNLMAERRRRKRLNDRLSMLRSIVPKISKMDRTSILGDAIDYMKELLDKINKLQDEEQELGNSNGSHHSKLFGDIKDLNTNEPMVRNSPKFEVDRRVVDTRVDICCSPKPGLLLSTVNTLETLGLEIEQCVISCFSDFSLQASCSEAAQQREFITSEDIKQALFRNAGYGGNCL</sequence>
<dbReference type="EMBL" id="JAAMPC010000009">
    <property type="protein sequence ID" value="KAG2293649.1"/>
    <property type="molecule type" value="Genomic_DNA"/>
</dbReference>
<keyword evidence="5" id="KW-0804">Transcription</keyword>
<evidence type="ECO:0000256" key="2">
    <source>
        <dbReference type="ARBA" id="ARBA00022473"/>
    </source>
</evidence>